<dbReference type="CDD" id="cd01347">
    <property type="entry name" value="ligand_gated_channel"/>
    <property type="match status" value="1"/>
</dbReference>
<evidence type="ECO:0000256" key="6">
    <source>
        <dbReference type="ARBA" id="ARBA00022692"/>
    </source>
</evidence>
<proteinExistence type="inferred from homology"/>
<comment type="subcellular location">
    <subcellularLocation>
        <location evidence="1 14">Cell outer membrane</location>
        <topology evidence="1 14">Multi-pass membrane protein</topology>
    </subcellularLocation>
</comment>
<dbReference type="InterPro" id="IPR000531">
    <property type="entry name" value="Beta-barrel_TonB"/>
</dbReference>
<dbReference type="Pfam" id="PF13715">
    <property type="entry name" value="CarbopepD_reg_2"/>
    <property type="match status" value="1"/>
</dbReference>
<dbReference type="SUPFAM" id="SSF49452">
    <property type="entry name" value="Starch-binding domain-like"/>
    <property type="match status" value="1"/>
</dbReference>
<keyword evidence="13 14" id="KW-0998">Cell outer membrane</keyword>
<evidence type="ECO:0000256" key="9">
    <source>
        <dbReference type="ARBA" id="ARBA00023065"/>
    </source>
</evidence>
<dbReference type="PROSITE" id="PS01156">
    <property type="entry name" value="TONB_DEPENDENT_REC_2"/>
    <property type="match status" value="1"/>
</dbReference>
<feature type="chain" id="PRO_5037825605" evidence="16">
    <location>
        <begin position="25"/>
        <end position="810"/>
    </location>
</feature>
<keyword evidence="4 14" id="KW-1134">Transmembrane beta strand</keyword>
<dbReference type="InterPro" id="IPR013784">
    <property type="entry name" value="Carb-bd-like_fold"/>
</dbReference>
<keyword evidence="3 14" id="KW-0813">Transport</keyword>
<feature type="domain" description="TonB-dependent receptor-like beta-barrel" evidence="17">
    <location>
        <begin position="319"/>
        <end position="775"/>
    </location>
</feature>
<evidence type="ECO:0000256" key="5">
    <source>
        <dbReference type="ARBA" id="ARBA00022496"/>
    </source>
</evidence>
<evidence type="ECO:0000256" key="10">
    <source>
        <dbReference type="ARBA" id="ARBA00023077"/>
    </source>
</evidence>
<accession>A0A917MY84</accession>
<dbReference type="Pfam" id="PF07715">
    <property type="entry name" value="Plug"/>
    <property type="match status" value="1"/>
</dbReference>
<keyword evidence="20" id="KW-1185">Reference proteome</keyword>
<keyword evidence="9" id="KW-0406">Ion transport</keyword>
<evidence type="ECO:0000259" key="18">
    <source>
        <dbReference type="Pfam" id="PF07715"/>
    </source>
</evidence>
<comment type="similarity">
    <text evidence="2 14 15">Belongs to the TonB-dependent receptor family.</text>
</comment>
<evidence type="ECO:0000256" key="2">
    <source>
        <dbReference type="ARBA" id="ARBA00009810"/>
    </source>
</evidence>
<dbReference type="InterPro" id="IPR036942">
    <property type="entry name" value="Beta-barrel_TonB_sf"/>
</dbReference>
<dbReference type="Gene3D" id="2.60.40.1120">
    <property type="entry name" value="Carboxypeptidase-like, regulatory domain"/>
    <property type="match status" value="1"/>
</dbReference>
<keyword evidence="6 14" id="KW-0812">Transmembrane</keyword>
<evidence type="ECO:0000256" key="15">
    <source>
        <dbReference type="RuleBase" id="RU003357"/>
    </source>
</evidence>
<name>A0A917MY84_9BACT</name>
<evidence type="ECO:0000256" key="14">
    <source>
        <dbReference type="PROSITE-ProRule" id="PRU01360"/>
    </source>
</evidence>
<evidence type="ECO:0000256" key="3">
    <source>
        <dbReference type="ARBA" id="ARBA00022448"/>
    </source>
</evidence>
<keyword evidence="12 19" id="KW-0675">Receptor</keyword>
<dbReference type="Pfam" id="PF00593">
    <property type="entry name" value="TonB_dep_Rec_b-barrel"/>
    <property type="match status" value="1"/>
</dbReference>
<dbReference type="GO" id="GO:0009279">
    <property type="term" value="C:cell outer membrane"/>
    <property type="evidence" value="ECO:0007669"/>
    <property type="project" value="UniProtKB-SubCell"/>
</dbReference>
<dbReference type="EMBL" id="BMIB01000004">
    <property type="protein sequence ID" value="GGH78525.1"/>
    <property type="molecule type" value="Genomic_DNA"/>
</dbReference>
<dbReference type="NCBIfam" id="TIGR01783">
    <property type="entry name" value="TonB-siderophor"/>
    <property type="match status" value="1"/>
</dbReference>
<evidence type="ECO:0000256" key="8">
    <source>
        <dbReference type="ARBA" id="ARBA00023004"/>
    </source>
</evidence>
<dbReference type="SUPFAM" id="SSF56935">
    <property type="entry name" value="Porins"/>
    <property type="match status" value="1"/>
</dbReference>
<dbReference type="GO" id="GO:0015891">
    <property type="term" value="P:siderophore transport"/>
    <property type="evidence" value="ECO:0007669"/>
    <property type="project" value="InterPro"/>
</dbReference>
<dbReference type="GO" id="GO:0015344">
    <property type="term" value="F:siderophore uptake transmembrane transporter activity"/>
    <property type="evidence" value="ECO:0007669"/>
    <property type="project" value="TreeGrafter"/>
</dbReference>
<dbReference type="InterPro" id="IPR039426">
    <property type="entry name" value="TonB-dep_rcpt-like"/>
</dbReference>
<dbReference type="AlphaFoldDB" id="A0A917MY84"/>
<keyword evidence="7 16" id="KW-0732">Signal</keyword>
<dbReference type="InterPro" id="IPR010917">
    <property type="entry name" value="TonB_rcpt_CS"/>
</dbReference>
<dbReference type="Gene3D" id="2.170.130.10">
    <property type="entry name" value="TonB-dependent receptor, plug domain"/>
    <property type="match status" value="1"/>
</dbReference>
<reference evidence="19" key="2">
    <citation type="submission" date="2020-09" db="EMBL/GenBank/DDBJ databases">
        <authorList>
            <person name="Sun Q."/>
            <person name="Zhou Y."/>
        </authorList>
    </citation>
    <scope>NUCLEOTIDE SEQUENCE</scope>
    <source>
        <strain evidence="19">CGMCC 1.15290</strain>
    </source>
</reference>
<dbReference type="Proteomes" id="UP000627292">
    <property type="component" value="Unassembled WGS sequence"/>
</dbReference>
<evidence type="ECO:0000256" key="11">
    <source>
        <dbReference type="ARBA" id="ARBA00023136"/>
    </source>
</evidence>
<feature type="domain" description="TonB-dependent receptor plug" evidence="18">
    <location>
        <begin position="142"/>
        <end position="240"/>
    </location>
</feature>
<dbReference type="RefSeq" id="WP_188956888.1">
    <property type="nucleotide sequence ID" value="NZ_BMIB01000004.1"/>
</dbReference>
<reference evidence="19" key="1">
    <citation type="journal article" date="2014" name="Int. J. Syst. Evol. Microbiol.">
        <title>Complete genome sequence of Corynebacterium casei LMG S-19264T (=DSM 44701T), isolated from a smear-ripened cheese.</title>
        <authorList>
            <consortium name="US DOE Joint Genome Institute (JGI-PGF)"/>
            <person name="Walter F."/>
            <person name="Albersmeier A."/>
            <person name="Kalinowski J."/>
            <person name="Ruckert C."/>
        </authorList>
    </citation>
    <scope>NUCLEOTIDE SEQUENCE</scope>
    <source>
        <strain evidence="19">CGMCC 1.15290</strain>
    </source>
</reference>
<dbReference type="Gene3D" id="2.40.170.20">
    <property type="entry name" value="TonB-dependent receptor, beta-barrel domain"/>
    <property type="match status" value="1"/>
</dbReference>
<keyword evidence="11 14" id="KW-0472">Membrane</keyword>
<keyword evidence="8" id="KW-0408">Iron</keyword>
<keyword evidence="10 15" id="KW-0798">TonB box</keyword>
<feature type="signal peptide" evidence="16">
    <location>
        <begin position="1"/>
        <end position="24"/>
    </location>
</feature>
<evidence type="ECO:0000256" key="7">
    <source>
        <dbReference type="ARBA" id="ARBA00022729"/>
    </source>
</evidence>
<evidence type="ECO:0000256" key="13">
    <source>
        <dbReference type="ARBA" id="ARBA00023237"/>
    </source>
</evidence>
<dbReference type="PROSITE" id="PS52016">
    <property type="entry name" value="TONB_DEPENDENT_REC_3"/>
    <property type="match status" value="1"/>
</dbReference>
<protein>
    <submittedName>
        <fullName evidence="19">Ferrichrome-iron receptor</fullName>
    </submittedName>
</protein>
<dbReference type="PANTHER" id="PTHR32552">
    <property type="entry name" value="FERRICHROME IRON RECEPTOR-RELATED"/>
    <property type="match status" value="1"/>
</dbReference>
<sequence>MIKKLALAVLPFFLAILSATFLFGREADKDNGTVNGKIVSHEGKPVAAVTVRLKGTGKTALTGEDGTFVLRNVKPGNYELEASFVGYEDVIKSVTVDEKKTSNVEIQLNISQAQIDEVTVRAVKNGYKENNPSSTLRINESLLEAPQNIQVITGKALADQQVISMNDGITRNVSGAMRIEHWGDQYANIVMRGARASAFRNGMNITDNWGPLTEDMSYVDHIEFVKGPAGFMMSNGEPSGLYNVVTKKPTGVTKGEASIMMGSYDLFRSTLDLDGKLDKAGRLLYRLNVAGQTKNSFRKYEFNNRYSIAPVLSYKIDDNTTITAEYVYQNVKSSNIGSYYMFATDGYAKVGREASMLVPDMEPNKIKDESFTVNLQHNIDEHWKLTAQASYFNYSEVGGSMWFASDASWNPIVYSNGDVVRRVTIADAARENKYGQIFLNGDVKTGVVRHRILTGLDLGNRDYVGDWNQFYDLDLNQDGKRFNIYNPLTQAPTAGVGTFDRSKSVRERASSTGHVALSYTGVYFQDELGFFDNKLRVTLAGRYTSAQNIEYYVPEPMKAKRFTPRIGVSYSVDNATAVYALYDQSFIPQSGMRRDGKGLLPLTGNNMELGVKRDWFNGKWTSGLSVYRIIKNNQTAADPASTPGNSYVLQLGQTRTKGVELDIRGELVRGLNFIGNYAYTDSRVSKNEKGESVKNGALVPGYAKHTANGWLTYRAQQGVLKGFGVSGGFTYLVDRTTWYSGADNGGQDLPDYFKLDAGLSWEKNKIGINVNVFNLLDKYLYSGTYYAFYKLYYWQAEAGRNFRAGITYKF</sequence>
<evidence type="ECO:0000256" key="16">
    <source>
        <dbReference type="SAM" id="SignalP"/>
    </source>
</evidence>
<dbReference type="PANTHER" id="PTHR32552:SF68">
    <property type="entry name" value="FERRICHROME OUTER MEMBRANE TRANSPORTER_PHAGE RECEPTOR"/>
    <property type="match status" value="1"/>
</dbReference>
<dbReference type="GO" id="GO:0030246">
    <property type="term" value="F:carbohydrate binding"/>
    <property type="evidence" value="ECO:0007669"/>
    <property type="project" value="InterPro"/>
</dbReference>
<organism evidence="19 20">
    <name type="scientific">Filimonas zeae</name>
    <dbReference type="NCBI Taxonomy" id="1737353"/>
    <lineage>
        <taxon>Bacteria</taxon>
        <taxon>Pseudomonadati</taxon>
        <taxon>Bacteroidota</taxon>
        <taxon>Chitinophagia</taxon>
        <taxon>Chitinophagales</taxon>
        <taxon>Chitinophagaceae</taxon>
        <taxon>Filimonas</taxon>
    </lineage>
</organism>
<keyword evidence="5" id="KW-0410">Iron transport</keyword>
<comment type="caution">
    <text evidence="19">The sequence shown here is derived from an EMBL/GenBank/DDBJ whole genome shotgun (WGS) entry which is preliminary data.</text>
</comment>
<dbReference type="InterPro" id="IPR037066">
    <property type="entry name" value="Plug_dom_sf"/>
</dbReference>
<evidence type="ECO:0000256" key="12">
    <source>
        <dbReference type="ARBA" id="ARBA00023170"/>
    </source>
</evidence>
<dbReference type="GO" id="GO:0038023">
    <property type="term" value="F:signaling receptor activity"/>
    <property type="evidence" value="ECO:0007669"/>
    <property type="project" value="InterPro"/>
</dbReference>
<evidence type="ECO:0000256" key="1">
    <source>
        <dbReference type="ARBA" id="ARBA00004571"/>
    </source>
</evidence>
<dbReference type="InterPro" id="IPR012910">
    <property type="entry name" value="Plug_dom"/>
</dbReference>
<evidence type="ECO:0000313" key="20">
    <source>
        <dbReference type="Proteomes" id="UP000627292"/>
    </source>
</evidence>
<evidence type="ECO:0000256" key="4">
    <source>
        <dbReference type="ARBA" id="ARBA00022452"/>
    </source>
</evidence>
<gene>
    <name evidence="19" type="ORF">GCM10011379_46560</name>
</gene>
<dbReference type="InterPro" id="IPR010105">
    <property type="entry name" value="TonB_sidphr_rcpt"/>
</dbReference>
<evidence type="ECO:0000313" key="19">
    <source>
        <dbReference type="EMBL" id="GGH78525.1"/>
    </source>
</evidence>
<evidence type="ECO:0000259" key="17">
    <source>
        <dbReference type="Pfam" id="PF00593"/>
    </source>
</evidence>